<feature type="region of interest" description="Disordered" evidence="1">
    <location>
        <begin position="1"/>
        <end position="63"/>
    </location>
</feature>
<accession>A0A2Z6N270</accession>
<dbReference type="SMART" id="SM00577">
    <property type="entry name" value="CPDc"/>
    <property type="match status" value="1"/>
</dbReference>
<feature type="domain" description="FCP1 homology" evidence="2">
    <location>
        <begin position="488"/>
        <end position="672"/>
    </location>
</feature>
<dbReference type="OrthoDB" id="1711508at2759"/>
<dbReference type="EMBL" id="DF973621">
    <property type="protein sequence ID" value="GAU36173.1"/>
    <property type="molecule type" value="Genomic_DNA"/>
</dbReference>
<dbReference type="PANTHER" id="PTHR12210">
    <property type="entry name" value="DULLARD PROTEIN PHOSPHATASE"/>
    <property type="match status" value="1"/>
</dbReference>
<evidence type="ECO:0000256" key="1">
    <source>
        <dbReference type="SAM" id="MobiDB-lite"/>
    </source>
</evidence>
<dbReference type="InterPro" id="IPR023214">
    <property type="entry name" value="HAD_sf"/>
</dbReference>
<dbReference type="Pfam" id="PF03031">
    <property type="entry name" value="NIF"/>
    <property type="match status" value="1"/>
</dbReference>
<dbReference type="InterPro" id="IPR050365">
    <property type="entry name" value="TIM50"/>
</dbReference>
<feature type="compositionally biased region" description="Basic residues" evidence="1">
    <location>
        <begin position="112"/>
        <end position="123"/>
    </location>
</feature>
<feature type="region of interest" description="Disordered" evidence="1">
    <location>
        <begin position="86"/>
        <end position="146"/>
    </location>
</feature>
<feature type="compositionally biased region" description="Polar residues" evidence="1">
    <location>
        <begin position="96"/>
        <end position="107"/>
    </location>
</feature>
<proteinExistence type="predicted"/>
<feature type="compositionally biased region" description="Basic residues" evidence="1">
    <location>
        <begin position="28"/>
        <end position="39"/>
    </location>
</feature>
<sequence>MDLDNDMHDSPALPNLPDSQNNVDVKLTKKNNKKKRKKSTCNAVKSDVNARGTTENTFSSKTSTSALDICLGENEKKEQNIISEAAEKGNGESGIQDKNLSDSQNNVDVKLPKKNNKRNRKKIKCNDDKSDVNARSTPENTFPSKTSTSALDICLDENEKKEQNIQDKLFVSEAAEKGYGESGIQDKGCNFNSVVADAELFAKESVLEVVKMNIEQSITASSSIPEETSDSVKNGSLVKNNEDLEVHDLSDKSRCIKTYSRKKLNNDSCEGNLDCPSPANCNKEPTIQDHHNDNSHEVSDGPLTDGLMEIETEHSIDLNKVKVEEIESIAENNSEQKATTTSSVVDIPVTQIEETNARQVDHAEVTRNDTCCPNDVSEQKTTTTSSFVDIPVTQLEETNARQVDHAEVTRNDTCCPGDVSEEKTTTTSSVVDIPVTQLEETNASQVDHVEVTRNDTSCPDDVSDLSLVAVNGGNSKISQCSVERTIISNSKNKLLILDVNGLLADCVSDVPNGYYQPEPHFWVRRRKVYKRPYCDSFLQFCFDKFHVGVWSSRAKCNVDEVIKCLMGKSASRLLFCWNQSHCTTTKFSTVENKDKPLVLKELRKLWEKFEPGLPWEKGEFHESNTLLLDDSPYKALVNPKYTAIFPYSYRYYHSRDSALGPEGDLRGYLERLAMADNVQEFVESNPFGQRPIREANLSWGYYLKVIESVKCRENDRPSASDKEQTA</sequence>
<reference evidence="4" key="1">
    <citation type="journal article" date="2017" name="Front. Plant Sci.">
        <title>Climate Clever Clovers: New Paradigm to Reduce the Environmental Footprint of Ruminants by Breeding Low Methanogenic Forages Utilizing Haplotype Variation.</title>
        <authorList>
            <person name="Kaur P."/>
            <person name="Appels R."/>
            <person name="Bayer P.E."/>
            <person name="Keeble-Gagnere G."/>
            <person name="Wang J."/>
            <person name="Hirakawa H."/>
            <person name="Shirasawa K."/>
            <person name="Vercoe P."/>
            <person name="Stefanova K."/>
            <person name="Durmic Z."/>
            <person name="Nichols P."/>
            <person name="Revell C."/>
            <person name="Isobe S.N."/>
            <person name="Edwards D."/>
            <person name="Erskine W."/>
        </authorList>
    </citation>
    <scope>NUCLEOTIDE SEQUENCE [LARGE SCALE GENOMIC DNA]</scope>
    <source>
        <strain evidence="4">cv. Daliak</strain>
    </source>
</reference>
<organism evidence="3 4">
    <name type="scientific">Trifolium subterraneum</name>
    <name type="common">Subterranean clover</name>
    <dbReference type="NCBI Taxonomy" id="3900"/>
    <lineage>
        <taxon>Eukaryota</taxon>
        <taxon>Viridiplantae</taxon>
        <taxon>Streptophyta</taxon>
        <taxon>Embryophyta</taxon>
        <taxon>Tracheophyta</taxon>
        <taxon>Spermatophyta</taxon>
        <taxon>Magnoliopsida</taxon>
        <taxon>eudicotyledons</taxon>
        <taxon>Gunneridae</taxon>
        <taxon>Pentapetalae</taxon>
        <taxon>rosids</taxon>
        <taxon>fabids</taxon>
        <taxon>Fabales</taxon>
        <taxon>Fabaceae</taxon>
        <taxon>Papilionoideae</taxon>
        <taxon>50 kb inversion clade</taxon>
        <taxon>NPAAA clade</taxon>
        <taxon>Hologalegina</taxon>
        <taxon>IRL clade</taxon>
        <taxon>Trifolieae</taxon>
        <taxon>Trifolium</taxon>
    </lineage>
</organism>
<dbReference type="InterPro" id="IPR036412">
    <property type="entry name" value="HAD-like_sf"/>
</dbReference>
<dbReference type="PROSITE" id="PS50969">
    <property type="entry name" value="FCP1"/>
    <property type="match status" value="1"/>
</dbReference>
<dbReference type="InterPro" id="IPR004274">
    <property type="entry name" value="FCP1_dom"/>
</dbReference>
<feature type="compositionally biased region" description="Polar residues" evidence="1">
    <location>
        <begin position="51"/>
        <end position="63"/>
    </location>
</feature>
<dbReference type="Proteomes" id="UP000242715">
    <property type="component" value="Unassembled WGS sequence"/>
</dbReference>
<protein>
    <recommendedName>
        <fullName evidence="2">FCP1 homology domain-containing protein</fullName>
    </recommendedName>
</protein>
<gene>
    <name evidence="3" type="ORF">TSUD_274510</name>
</gene>
<name>A0A2Z6N270_TRISU</name>
<feature type="compositionally biased region" description="Polar residues" evidence="1">
    <location>
        <begin position="133"/>
        <end position="146"/>
    </location>
</feature>
<keyword evidence="4" id="KW-1185">Reference proteome</keyword>
<dbReference type="SUPFAM" id="SSF56784">
    <property type="entry name" value="HAD-like"/>
    <property type="match status" value="1"/>
</dbReference>
<evidence type="ECO:0000313" key="4">
    <source>
        <dbReference type="Proteomes" id="UP000242715"/>
    </source>
</evidence>
<dbReference type="Gene3D" id="3.40.50.1000">
    <property type="entry name" value="HAD superfamily/HAD-like"/>
    <property type="match status" value="1"/>
</dbReference>
<dbReference type="AlphaFoldDB" id="A0A2Z6N270"/>
<dbReference type="FunFam" id="3.40.50.1000:FF:000257">
    <property type="entry name" value="Haloacid dehalogenase-like hydrolase (HAD) superfamily protein"/>
    <property type="match status" value="1"/>
</dbReference>
<evidence type="ECO:0000259" key="2">
    <source>
        <dbReference type="PROSITE" id="PS50969"/>
    </source>
</evidence>
<evidence type="ECO:0000313" key="3">
    <source>
        <dbReference type="EMBL" id="GAU36173.1"/>
    </source>
</evidence>